<dbReference type="SUPFAM" id="SSF56300">
    <property type="entry name" value="Metallo-dependent phosphatases"/>
    <property type="match status" value="1"/>
</dbReference>
<evidence type="ECO:0000259" key="3">
    <source>
        <dbReference type="Pfam" id="PF00149"/>
    </source>
</evidence>
<organism evidence="6 7">
    <name type="scientific">Dysgonomonas hofstadii</name>
    <dbReference type="NCBI Taxonomy" id="637886"/>
    <lineage>
        <taxon>Bacteria</taxon>
        <taxon>Pseudomonadati</taxon>
        <taxon>Bacteroidota</taxon>
        <taxon>Bacteroidia</taxon>
        <taxon>Bacteroidales</taxon>
        <taxon>Dysgonomonadaceae</taxon>
        <taxon>Dysgonomonas</taxon>
    </lineage>
</organism>
<dbReference type="InterPro" id="IPR036691">
    <property type="entry name" value="Endo/exonu/phosph_ase_sf"/>
</dbReference>
<evidence type="ECO:0000256" key="2">
    <source>
        <dbReference type="SAM" id="SignalP"/>
    </source>
</evidence>
<evidence type="ECO:0000313" key="6">
    <source>
        <dbReference type="EMBL" id="MBB4036513.1"/>
    </source>
</evidence>
<keyword evidence="6" id="KW-0540">Nuclease</keyword>
<feature type="signal peptide" evidence="2">
    <location>
        <begin position="1"/>
        <end position="19"/>
    </location>
</feature>
<proteinExistence type="predicted"/>
<gene>
    <name evidence="6" type="ORF">GGR21_002419</name>
</gene>
<dbReference type="Gene3D" id="3.60.10.10">
    <property type="entry name" value="Endonuclease/exonuclease/phosphatase"/>
    <property type="match status" value="1"/>
</dbReference>
<accession>A0A840CXA5</accession>
<dbReference type="AlphaFoldDB" id="A0A840CXA5"/>
<evidence type="ECO:0000313" key="7">
    <source>
        <dbReference type="Proteomes" id="UP000555103"/>
    </source>
</evidence>
<keyword evidence="6" id="KW-0255">Endonuclease</keyword>
<dbReference type="EMBL" id="JACIEP010000008">
    <property type="protein sequence ID" value="MBB4036513.1"/>
    <property type="molecule type" value="Genomic_DNA"/>
</dbReference>
<reference evidence="6 7" key="1">
    <citation type="submission" date="2020-08" db="EMBL/GenBank/DDBJ databases">
        <title>Genomic Encyclopedia of Type Strains, Phase IV (KMG-IV): sequencing the most valuable type-strain genomes for metagenomic binning, comparative biology and taxonomic classification.</title>
        <authorList>
            <person name="Goeker M."/>
        </authorList>
    </citation>
    <scope>NUCLEOTIDE SEQUENCE [LARGE SCALE GENOMIC DNA]</scope>
    <source>
        <strain evidence="6 7">DSM 104969</strain>
    </source>
</reference>
<dbReference type="Gene3D" id="2.60.40.380">
    <property type="entry name" value="Purple acid phosphatase-like, N-terminal"/>
    <property type="match status" value="1"/>
</dbReference>
<feature type="chain" id="PRO_5032340026" evidence="2">
    <location>
        <begin position="20"/>
        <end position="619"/>
    </location>
</feature>
<protein>
    <submittedName>
        <fullName evidence="6">Endonuclease/exonuclease/phosphatase family metal-dependent hydrolase/Icc-related predicted phosphoesterase</fullName>
    </submittedName>
</protein>
<dbReference type="InterPro" id="IPR015914">
    <property type="entry name" value="PAPs_N"/>
</dbReference>
<dbReference type="Gene3D" id="3.60.21.10">
    <property type="match status" value="1"/>
</dbReference>
<dbReference type="GO" id="GO:0016020">
    <property type="term" value="C:membrane"/>
    <property type="evidence" value="ECO:0007669"/>
    <property type="project" value="GOC"/>
</dbReference>
<dbReference type="Pfam" id="PF03372">
    <property type="entry name" value="Exo_endo_phos"/>
    <property type="match status" value="1"/>
</dbReference>
<dbReference type="Pfam" id="PF00149">
    <property type="entry name" value="Metallophos"/>
    <property type="match status" value="1"/>
</dbReference>
<sequence length="619" mass="70903">MKKVLLSALILFPFYFINAQIKTPAQEENTFRMMSYNIRNAKGLDNNVDYKRIAGIIEAINPEVVALQELDSVTNRSQKVDVLKELADIIRLHYTYAAAIDYDGGKYGIGILSKKRPLSSHHIPLPGREEKRVLLICEFEQYIVFNVHLSLNETDRQSSMEIISAEAKKYAKPVILMGDLNAKPDSDEIKSFTGSWKLLNNVKSATFPANEPKETIDYIAGYTANNQTYSVLQTRVVDEKVASDHRPVFADVRFKTNIDNVMRTEPYLQNPSTDGMTVMWITNVPCRSWVEYGTDSTNMQRVRTFAEGEAIANNKINRIRIENLKPGTKYYYRAVSQEITLYQPYKKEFGDTVRTPVHSFTTWDDRKKDFTAIIFNDIHDNYSLFDKLSEQVKTVDYDFVIYNGDCIADVQSESNAVRSISHYCEKMNGAGIPSIFIRGNHETRGAYSMFLWNLLDKKGGTHSYGAFNLGDTRFVLLDCGEDKPDDHWVYYDMNDFTHYRQDQAEFLKKEIASNEYKKAVKRVLIHHIPIYGRNLDAYNPCKDLWEPILSKARFNISLNAHTHRHEYIPVGKEGNIYPVVIGGGNNEKSATVSILEKKGDKMTLRILNVKGEELLNLDL</sequence>
<dbReference type="PANTHER" id="PTHR14859:SF15">
    <property type="entry name" value="ENDONUCLEASE_EXONUCLEASE_PHOSPHATASE DOMAIN-CONTAINING PROTEIN"/>
    <property type="match status" value="1"/>
</dbReference>
<dbReference type="RefSeq" id="WP_183307415.1">
    <property type="nucleotide sequence ID" value="NZ_JACIEP010000008.1"/>
</dbReference>
<keyword evidence="1 2" id="KW-0732">Signal</keyword>
<dbReference type="GO" id="GO:0004527">
    <property type="term" value="F:exonuclease activity"/>
    <property type="evidence" value="ECO:0007669"/>
    <property type="project" value="UniProtKB-KW"/>
</dbReference>
<evidence type="ECO:0000259" key="4">
    <source>
        <dbReference type="Pfam" id="PF03372"/>
    </source>
</evidence>
<dbReference type="Proteomes" id="UP000555103">
    <property type="component" value="Unassembled WGS sequence"/>
</dbReference>
<dbReference type="GO" id="GO:0006506">
    <property type="term" value="P:GPI anchor biosynthetic process"/>
    <property type="evidence" value="ECO:0007669"/>
    <property type="project" value="TreeGrafter"/>
</dbReference>
<dbReference type="InterPro" id="IPR004843">
    <property type="entry name" value="Calcineurin-like_PHP"/>
</dbReference>
<dbReference type="SUPFAM" id="SSF49363">
    <property type="entry name" value="Purple acid phosphatase, N-terminal domain"/>
    <property type="match status" value="1"/>
</dbReference>
<evidence type="ECO:0000259" key="5">
    <source>
        <dbReference type="Pfam" id="PF16656"/>
    </source>
</evidence>
<name>A0A840CXA5_9BACT</name>
<feature type="domain" description="Purple acid phosphatase N-terminal" evidence="5">
    <location>
        <begin position="268"/>
        <end position="362"/>
    </location>
</feature>
<dbReference type="SUPFAM" id="SSF56219">
    <property type="entry name" value="DNase I-like"/>
    <property type="match status" value="1"/>
</dbReference>
<dbReference type="Pfam" id="PF16656">
    <property type="entry name" value="Pur_ac_phosph_N"/>
    <property type="match status" value="1"/>
</dbReference>
<dbReference type="InterPro" id="IPR051916">
    <property type="entry name" value="GPI-anchor_lipid_remodeler"/>
</dbReference>
<dbReference type="InterPro" id="IPR029052">
    <property type="entry name" value="Metallo-depent_PP-like"/>
</dbReference>
<comment type="caution">
    <text evidence="6">The sequence shown here is derived from an EMBL/GenBank/DDBJ whole genome shotgun (WGS) entry which is preliminary data.</text>
</comment>
<dbReference type="InterPro" id="IPR008963">
    <property type="entry name" value="Purple_acid_Pase-like_N"/>
</dbReference>
<dbReference type="GO" id="GO:0046872">
    <property type="term" value="F:metal ion binding"/>
    <property type="evidence" value="ECO:0007669"/>
    <property type="project" value="InterPro"/>
</dbReference>
<feature type="domain" description="Calcineurin-like phosphoesterase" evidence="3">
    <location>
        <begin position="373"/>
        <end position="564"/>
    </location>
</feature>
<dbReference type="GO" id="GO:0004519">
    <property type="term" value="F:endonuclease activity"/>
    <property type="evidence" value="ECO:0007669"/>
    <property type="project" value="UniProtKB-KW"/>
</dbReference>
<feature type="domain" description="Endonuclease/exonuclease/phosphatase" evidence="4">
    <location>
        <begin position="34"/>
        <end position="245"/>
    </location>
</feature>
<keyword evidence="7" id="KW-1185">Reference proteome</keyword>
<dbReference type="PANTHER" id="PTHR14859">
    <property type="entry name" value="CALCOFLUOR WHITE HYPERSENSITIVE PROTEIN PRECURSOR"/>
    <property type="match status" value="1"/>
</dbReference>
<dbReference type="GO" id="GO:0003993">
    <property type="term" value="F:acid phosphatase activity"/>
    <property type="evidence" value="ECO:0007669"/>
    <property type="project" value="InterPro"/>
</dbReference>
<keyword evidence="6" id="KW-0269">Exonuclease</keyword>
<keyword evidence="6" id="KW-0378">Hydrolase</keyword>
<dbReference type="InterPro" id="IPR005135">
    <property type="entry name" value="Endo/exonuclease/phosphatase"/>
</dbReference>
<evidence type="ECO:0000256" key="1">
    <source>
        <dbReference type="ARBA" id="ARBA00022729"/>
    </source>
</evidence>